<evidence type="ECO:0000256" key="1">
    <source>
        <dbReference type="SAM" id="MobiDB-lite"/>
    </source>
</evidence>
<evidence type="ECO:0000259" key="2">
    <source>
        <dbReference type="PROSITE" id="PS50805"/>
    </source>
</evidence>
<feature type="region of interest" description="Disordered" evidence="1">
    <location>
        <begin position="121"/>
        <end position="172"/>
    </location>
</feature>
<dbReference type="Pfam" id="PF01352">
    <property type="entry name" value="KRAB"/>
    <property type="match status" value="2"/>
</dbReference>
<accession>L5MFA2</accession>
<protein>
    <submittedName>
        <fullName evidence="3">Zinc finger protein 667</fullName>
    </submittedName>
</protein>
<keyword evidence="4" id="KW-1185">Reference proteome</keyword>
<dbReference type="eggNOG" id="KOG1721">
    <property type="taxonomic scope" value="Eukaryota"/>
</dbReference>
<evidence type="ECO:0000313" key="3">
    <source>
        <dbReference type="EMBL" id="ELK37304.1"/>
    </source>
</evidence>
<dbReference type="EMBL" id="KB100795">
    <property type="protein sequence ID" value="ELK37304.1"/>
    <property type="molecule type" value="Genomic_DNA"/>
</dbReference>
<sequence length="306" mass="33669">MGGVQLAHPNGDPIGAVGGWLAGPAPDRGVGGQLGVETARSLPGCLKEEFHFTVKRKLLPVLSYVTTCHFCSVSIFKTLRRGPSVLRSSEIIVLWTRTCFPGSARGAGCVAERTWPWATTGRRCPEQPIPPEQRRAPRAMDSPAPPALRAAPPQTRTMGEEERMPATRVKPKSRAAVTFGDLAIYFSREEWERLSPAHDVRGPGHLLLPGGVGEAEPTQRGLYKDVMLENYQTLVSLGLSRQKPNMIALLEKGKAPWMERFVRRPRGLGGCRDHRRVQHPVEKLWPRPSHAVPTNASEPGTQMTPH</sequence>
<name>L5MFA2_MYODS</name>
<dbReference type="AlphaFoldDB" id="L5MFA2"/>
<dbReference type="InterPro" id="IPR036051">
    <property type="entry name" value="KRAB_dom_sf"/>
</dbReference>
<feature type="domain" description="KRAB" evidence="2">
    <location>
        <begin position="177"/>
        <end position="269"/>
    </location>
</feature>
<dbReference type="Proteomes" id="UP000010556">
    <property type="component" value="Unassembled WGS sequence"/>
</dbReference>
<dbReference type="SUPFAM" id="SSF109640">
    <property type="entry name" value="KRAB domain (Kruppel-associated box)"/>
    <property type="match status" value="2"/>
</dbReference>
<dbReference type="PANTHER" id="PTHR23232">
    <property type="entry name" value="KRAB DOMAIN C2H2 ZINC FINGER"/>
    <property type="match status" value="1"/>
</dbReference>
<proteinExistence type="predicted"/>
<dbReference type="InterPro" id="IPR050169">
    <property type="entry name" value="Krueppel_C2H2_ZnF"/>
</dbReference>
<dbReference type="PANTHER" id="PTHR23232:SF163">
    <property type="entry name" value="ZINC FINGER PROTEIN 589"/>
    <property type="match status" value="1"/>
</dbReference>
<dbReference type="GO" id="GO:0006355">
    <property type="term" value="P:regulation of DNA-templated transcription"/>
    <property type="evidence" value="ECO:0007669"/>
    <property type="project" value="InterPro"/>
</dbReference>
<dbReference type="PROSITE" id="PS50805">
    <property type="entry name" value="KRAB"/>
    <property type="match status" value="1"/>
</dbReference>
<dbReference type="Gene3D" id="6.10.140.140">
    <property type="match status" value="2"/>
</dbReference>
<organism evidence="3 4">
    <name type="scientific">Myotis davidii</name>
    <name type="common">David's myotis</name>
    <dbReference type="NCBI Taxonomy" id="225400"/>
    <lineage>
        <taxon>Eukaryota</taxon>
        <taxon>Metazoa</taxon>
        <taxon>Chordata</taxon>
        <taxon>Craniata</taxon>
        <taxon>Vertebrata</taxon>
        <taxon>Euteleostomi</taxon>
        <taxon>Mammalia</taxon>
        <taxon>Eutheria</taxon>
        <taxon>Laurasiatheria</taxon>
        <taxon>Chiroptera</taxon>
        <taxon>Yangochiroptera</taxon>
        <taxon>Vespertilionidae</taxon>
        <taxon>Myotis</taxon>
    </lineage>
</organism>
<evidence type="ECO:0000313" key="4">
    <source>
        <dbReference type="Proteomes" id="UP000010556"/>
    </source>
</evidence>
<dbReference type="CDD" id="cd07765">
    <property type="entry name" value="KRAB_A-box"/>
    <property type="match status" value="1"/>
</dbReference>
<dbReference type="SMART" id="SM00349">
    <property type="entry name" value="KRAB"/>
    <property type="match status" value="1"/>
</dbReference>
<dbReference type="InterPro" id="IPR001909">
    <property type="entry name" value="KRAB"/>
</dbReference>
<reference evidence="4" key="1">
    <citation type="journal article" date="2013" name="Science">
        <title>Comparative analysis of bat genomes provides insight into the evolution of flight and immunity.</title>
        <authorList>
            <person name="Zhang G."/>
            <person name="Cowled C."/>
            <person name="Shi Z."/>
            <person name="Huang Z."/>
            <person name="Bishop-Lilly K.A."/>
            <person name="Fang X."/>
            <person name="Wynne J.W."/>
            <person name="Xiong Z."/>
            <person name="Baker M.L."/>
            <person name="Zhao W."/>
            <person name="Tachedjian M."/>
            <person name="Zhu Y."/>
            <person name="Zhou P."/>
            <person name="Jiang X."/>
            <person name="Ng J."/>
            <person name="Yang L."/>
            <person name="Wu L."/>
            <person name="Xiao J."/>
            <person name="Feng Y."/>
            <person name="Chen Y."/>
            <person name="Sun X."/>
            <person name="Zhang Y."/>
            <person name="Marsh G.A."/>
            <person name="Crameri G."/>
            <person name="Broder C.C."/>
            <person name="Frey K.G."/>
            <person name="Wang L.F."/>
            <person name="Wang J."/>
        </authorList>
    </citation>
    <scope>NUCLEOTIDE SEQUENCE [LARGE SCALE GENOMIC DNA]</scope>
</reference>
<feature type="region of interest" description="Disordered" evidence="1">
    <location>
        <begin position="286"/>
        <end position="306"/>
    </location>
</feature>
<feature type="compositionally biased region" description="Polar residues" evidence="1">
    <location>
        <begin position="292"/>
        <end position="306"/>
    </location>
</feature>
<gene>
    <name evidence="3" type="ORF">MDA_GLEAN10015547</name>
</gene>